<dbReference type="STRING" id="2010991.A0A3M2RZC8"/>
<sequence>MKTTSIMHSAIADEYEADYIHGAPSILTGPATQQIQNPQGIFKNYPEPVPSVRNTFPDPKVKILTGSKQRFGQAFQPQQTRDGPLDIDLMALQPAPQQPSTTQQHHASNYGLPVGIQQPNYAQSMHGRPAVVGLNGYSQPPNGYYQLPPNGYCLYTPKARIPQPSANVPSPDFQAIPAGQASQVSPQRPQASGNMTGAPSSQMLGNQTPQPSANINRTAPWANPVGQTPYGSYPPSANIAVTAPQRSLVNQPSQPSVKITGTTPQEGSVSQAAHKGSPEVAPQALQSSVNTTGVVSQGTLGDQTLHGDHQPSTNIAVTGPQKLPDSQPSVNNTEAAPQGTLDSQNPQGNHQSISDRAVTALKEILDNQSPQRSVSTNGTTPQGNSVSQASNGSHPSSTNIAVTAPQEPPVSQPSQPSVGSTEAVPQGKSAGHKGVKTHPIYRSQINGIRKPTSTKSPDRKKLEKKKLSPAKTKPQKPRERTRTRPTPPRAITQPLPAPPPPPVEEILEQNELVPWEMDMARYLYSNNVMGLYKVGDCLCDVHGGSSRLVKLATQKVAPNGEHFWCHTILGQRVHSIGGEYLNGRALHLSDGTFMGMEDSQGNTIVPKWQFAEPAVLGQSTITKQETETIPGLRPGSRNPMWF</sequence>
<evidence type="ECO:0000313" key="2">
    <source>
        <dbReference type="EMBL" id="RMJ10668.1"/>
    </source>
</evidence>
<feature type="region of interest" description="Disordered" evidence="1">
    <location>
        <begin position="164"/>
        <end position="208"/>
    </location>
</feature>
<dbReference type="EMBL" id="NKUJ01000195">
    <property type="protein sequence ID" value="RMJ10668.1"/>
    <property type="molecule type" value="Genomic_DNA"/>
</dbReference>
<accession>A0A3M2RZC8</accession>
<feature type="region of interest" description="Disordered" evidence="1">
    <location>
        <begin position="367"/>
        <end position="503"/>
    </location>
</feature>
<gene>
    <name evidence="2" type="ORF">CDV36_009715</name>
</gene>
<evidence type="ECO:0000256" key="1">
    <source>
        <dbReference type="SAM" id="MobiDB-lite"/>
    </source>
</evidence>
<feature type="compositionally biased region" description="Polar residues" evidence="1">
    <location>
        <begin position="443"/>
        <end position="454"/>
    </location>
</feature>
<feature type="compositionally biased region" description="Basic residues" evidence="1">
    <location>
        <begin position="462"/>
        <end position="475"/>
    </location>
</feature>
<feature type="compositionally biased region" description="Polar residues" evidence="1">
    <location>
        <begin position="284"/>
        <end position="302"/>
    </location>
</feature>
<protein>
    <submittedName>
        <fullName evidence="2">Uncharacterized protein</fullName>
    </submittedName>
</protein>
<evidence type="ECO:0000313" key="3">
    <source>
        <dbReference type="Proteomes" id="UP000277212"/>
    </source>
</evidence>
<feature type="compositionally biased region" description="Polar residues" evidence="1">
    <location>
        <begin position="324"/>
        <end position="353"/>
    </location>
</feature>
<dbReference type="Proteomes" id="UP000277212">
    <property type="component" value="Unassembled WGS sequence"/>
</dbReference>
<keyword evidence="3" id="KW-1185">Reference proteome</keyword>
<proteinExistence type="predicted"/>
<feature type="compositionally biased region" description="Polar residues" evidence="1">
    <location>
        <begin position="367"/>
        <end position="401"/>
    </location>
</feature>
<feature type="compositionally biased region" description="Polar residues" evidence="1">
    <location>
        <begin position="180"/>
        <end position="208"/>
    </location>
</feature>
<dbReference type="AlphaFoldDB" id="A0A3M2RZC8"/>
<name>A0A3M2RZC8_9HYPO</name>
<dbReference type="OrthoDB" id="5082440at2759"/>
<reference evidence="2 3" key="1">
    <citation type="submission" date="2017-06" db="EMBL/GenBank/DDBJ databases">
        <title>Comparative genomic analysis of Ambrosia Fusariam Clade fungi.</title>
        <authorList>
            <person name="Stajich J.E."/>
            <person name="Carrillo J."/>
            <person name="Kijimoto T."/>
            <person name="Eskalen A."/>
            <person name="O'Donnell K."/>
            <person name="Kasson M."/>
        </authorList>
    </citation>
    <scope>NUCLEOTIDE SEQUENCE [LARGE SCALE GENOMIC DNA]</scope>
    <source>
        <strain evidence="2">UCR3666</strain>
    </source>
</reference>
<feature type="region of interest" description="Disordered" evidence="1">
    <location>
        <begin position="623"/>
        <end position="642"/>
    </location>
</feature>
<organism evidence="2 3">
    <name type="scientific">Fusarium kuroshium</name>
    <dbReference type="NCBI Taxonomy" id="2010991"/>
    <lineage>
        <taxon>Eukaryota</taxon>
        <taxon>Fungi</taxon>
        <taxon>Dikarya</taxon>
        <taxon>Ascomycota</taxon>
        <taxon>Pezizomycotina</taxon>
        <taxon>Sordariomycetes</taxon>
        <taxon>Hypocreomycetidae</taxon>
        <taxon>Hypocreales</taxon>
        <taxon>Nectriaceae</taxon>
        <taxon>Fusarium</taxon>
        <taxon>Fusarium solani species complex</taxon>
    </lineage>
</organism>
<feature type="compositionally biased region" description="Polar residues" evidence="1">
    <location>
        <begin position="246"/>
        <end position="271"/>
    </location>
</feature>
<feature type="region of interest" description="Disordered" evidence="1">
    <location>
        <begin position="246"/>
        <end position="353"/>
    </location>
</feature>
<comment type="caution">
    <text evidence="2">The sequence shown here is derived from an EMBL/GenBank/DDBJ whole genome shotgun (WGS) entry which is preliminary data.</text>
</comment>